<evidence type="ECO:0000313" key="2">
    <source>
        <dbReference type="EMBL" id="OOS22814.1"/>
    </source>
</evidence>
<dbReference type="InterPro" id="IPR002539">
    <property type="entry name" value="MaoC-like_dom"/>
</dbReference>
<protein>
    <submittedName>
        <fullName evidence="2">Acyl dehydratase</fullName>
    </submittedName>
</protein>
<dbReference type="PANTHER" id="PTHR43841:SF1">
    <property type="entry name" value="3-HYDROXYACYL-THIOESTER DEHYDRATASE X"/>
    <property type="match status" value="1"/>
</dbReference>
<comment type="caution">
    <text evidence="2">The sequence shown here is derived from an EMBL/GenBank/DDBJ whole genome shotgun (WGS) entry which is preliminary data.</text>
</comment>
<dbReference type="Proteomes" id="UP000191094">
    <property type="component" value="Unassembled WGS sequence"/>
</dbReference>
<proteinExistence type="predicted"/>
<dbReference type="Gene3D" id="3.10.129.10">
    <property type="entry name" value="Hotdog Thioesterase"/>
    <property type="match status" value="1"/>
</dbReference>
<dbReference type="SUPFAM" id="SSF54637">
    <property type="entry name" value="Thioesterase/thiol ester dehydrase-isomerase"/>
    <property type="match status" value="2"/>
</dbReference>
<sequence>MSSQSDNKVNNNKVNNKIFKELPKVHTTYANIIKSLLPVGDKPKVSKDQLPKIRYQVDGLSLDKDNLDDYRKICGFYNTGNVPITYYAVLSQALQMNMMAKEAFPFAMLGLVHVENKVTQYRPIGDDEVVSLSVELDNLQDHDKGQQFDFITKVSKDDELIWEGVSTYLSRSKANNKTKKPSDKKTNTDSLNRDDAVVRIFEVPEDIGRRYAFVSGDFNLIHIHPLSAKAFGFPKAIAHGMWSKAKCLAQINDLPTAYSVDVSFKLPILLPAEVELVTQKSNTSQNQDKTSQDKTRQFALYSAKNSRPHLSGIITPVTSVK</sequence>
<dbReference type="STRING" id="90241.B0682_00995"/>
<evidence type="ECO:0000313" key="3">
    <source>
        <dbReference type="Proteomes" id="UP000191094"/>
    </source>
</evidence>
<name>A0A1T0CKG9_9GAMM</name>
<gene>
    <name evidence="2" type="ORF">B0682_00995</name>
</gene>
<keyword evidence="3" id="KW-1185">Reference proteome</keyword>
<dbReference type="PANTHER" id="PTHR43841">
    <property type="entry name" value="3-HYDROXYACYL-THIOESTER DEHYDRATASE HTDX-RELATED"/>
    <property type="match status" value="1"/>
</dbReference>
<organism evidence="2 3">
    <name type="scientific">Lwoffella lincolnii</name>
    <dbReference type="NCBI Taxonomy" id="90241"/>
    <lineage>
        <taxon>Bacteria</taxon>
        <taxon>Pseudomonadati</taxon>
        <taxon>Pseudomonadota</taxon>
        <taxon>Gammaproteobacteria</taxon>
        <taxon>Moraxellales</taxon>
        <taxon>Moraxellaceae</taxon>
        <taxon>Lwoffella</taxon>
    </lineage>
</organism>
<dbReference type="OrthoDB" id="9774179at2"/>
<feature type="domain" description="MaoC-like" evidence="1">
    <location>
        <begin position="205"/>
        <end position="291"/>
    </location>
</feature>
<dbReference type="RefSeq" id="WP_078306231.1">
    <property type="nucleotide sequence ID" value="NZ_MUYT01000001.1"/>
</dbReference>
<reference evidence="2 3" key="1">
    <citation type="submission" date="2017-02" db="EMBL/GenBank/DDBJ databases">
        <title>Draft genome sequence of Moraxella lincolnii CCUG 9405T type strain.</title>
        <authorList>
            <person name="Salva-Serra F."/>
            <person name="Engstrom-Jakobsson H."/>
            <person name="Thorell K."/>
            <person name="Jaen-Luchoro D."/>
            <person name="Gonzales-Siles L."/>
            <person name="Karlsson R."/>
            <person name="Yazdan S."/>
            <person name="Boulund F."/>
            <person name="Johnning A."/>
            <person name="Engstrand L."/>
            <person name="Kristiansson E."/>
            <person name="Moore E."/>
        </authorList>
    </citation>
    <scope>NUCLEOTIDE SEQUENCE [LARGE SCALE GENOMIC DNA]</scope>
    <source>
        <strain evidence="2 3">CCUG 9405</strain>
    </source>
</reference>
<evidence type="ECO:0000259" key="1">
    <source>
        <dbReference type="Pfam" id="PF01575"/>
    </source>
</evidence>
<dbReference type="InterPro" id="IPR029069">
    <property type="entry name" value="HotDog_dom_sf"/>
</dbReference>
<dbReference type="AlphaFoldDB" id="A0A1T0CKG9"/>
<dbReference type="EMBL" id="MUYT01000001">
    <property type="protein sequence ID" value="OOS22814.1"/>
    <property type="molecule type" value="Genomic_DNA"/>
</dbReference>
<dbReference type="Pfam" id="PF01575">
    <property type="entry name" value="MaoC_dehydratas"/>
    <property type="match status" value="1"/>
</dbReference>
<accession>A0A1T0CKG9</accession>